<feature type="region of interest" description="Disordered" evidence="4">
    <location>
        <begin position="363"/>
        <end position="394"/>
    </location>
</feature>
<reference evidence="6" key="2">
    <citation type="submission" date="2022-10" db="EMBL/GenBank/DDBJ databases">
        <authorList>
            <consortium name="ENA_rothamsted_submissions"/>
            <consortium name="culmorum"/>
            <person name="King R."/>
        </authorList>
    </citation>
    <scope>NUCLEOTIDE SEQUENCE</scope>
</reference>
<dbReference type="InterPro" id="IPR012677">
    <property type="entry name" value="Nucleotide-bd_a/b_plait_sf"/>
</dbReference>
<evidence type="ECO:0000256" key="1">
    <source>
        <dbReference type="ARBA" id="ARBA00022884"/>
    </source>
</evidence>
<feature type="coiled-coil region" evidence="3">
    <location>
        <begin position="83"/>
        <end position="110"/>
    </location>
</feature>
<dbReference type="PROSITE" id="PS50102">
    <property type="entry name" value="RRM"/>
    <property type="match status" value="1"/>
</dbReference>
<accession>A0A9N9RG06</accession>
<feature type="region of interest" description="Disordered" evidence="4">
    <location>
        <begin position="562"/>
        <end position="582"/>
    </location>
</feature>
<dbReference type="SMART" id="SM00360">
    <property type="entry name" value="RRM"/>
    <property type="match status" value="1"/>
</dbReference>
<dbReference type="AlphaFoldDB" id="A0A9N9RG06"/>
<dbReference type="OrthoDB" id="21643at2759"/>
<name>A0A9N9RG06_9NEOP</name>
<dbReference type="Gene3D" id="3.30.70.330">
    <property type="match status" value="1"/>
</dbReference>
<evidence type="ECO:0000313" key="6">
    <source>
        <dbReference type="EMBL" id="CAG9795792.1"/>
    </source>
</evidence>
<gene>
    <name evidence="6" type="ORF">DIATSA_LOCUS13031</name>
</gene>
<feature type="compositionally biased region" description="Basic residues" evidence="4">
    <location>
        <begin position="563"/>
        <end position="582"/>
    </location>
</feature>
<evidence type="ECO:0000256" key="4">
    <source>
        <dbReference type="SAM" id="MobiDB-lite"/>
    </source>
</evidence>
<keyword evidence="1 2" id="KW-0694">RNA-binding</keyword>
<dbReference type="GO" id="GO:0003723">
    <property type="term" value="F:RNA binding"/>
    <property type="evidence" value="ECO:0007669"/>
    <property type="project" value="UniProtKB-UniRule"/>
</dbReference>
<evidence type="ECO:0000256" key="3">
    <source>
        <dbReference type="SAM" id="Coils"/>
    </source>
</evidence>
<proteinExistence type="predicted"/>
<dbReference type="Proteomes" id="UP001153714">
    <property type="component" value="Chromosome 8"/>
</dbReference>
<organism evidence="6 7">
    <name type="scientific">Diatraea saccharalis</name>
    <name type="common">sugarcane borer</name>
    <dbReference type="NCBI Taxonomy" id="40085"/>
    <lineage>
        <taxon>Eukaryota</taxon>
        <taxon>Metazoa</taxon>
        <taxon>Ecdysozoa</taxon>
        <taxon>Arthropoda</taxon>
        <taxon>Hexapoda</taxon>
        <taxon>Insecta</taxon>
        <taxon>Pterygota</taxon>
        <taxon>Neoptera</taxon>
        <taxon>Endopterygota</taxon>
        <taxon>Lepidoptera</taxon>
        <taxon>Glossata</taxon>
        <taxon>Ditrysia</taxon>
        <taxon>Pyraloidea</taxon>
        <taxon>Crambidae</taxon>
        <taxon>Crambinae</taxon>
        <taxon>Diatraea</taxon>
    </lineage>
</organism>
<dbReference type="Pfam" id="PF00076">
    <property type="entry name" value="RRM_1"/>
    <property type="match status" value="1"/>
</dbReference>
<dbReference type="EMBL" id="OU893339">
    <property type="protein sequence ID" value="CAG9795792.1"/>
    <property type="molecule type" value="Genomic_DNA"/>
</dbReference>
<evidence type="ECO:0000256" key="2">
    <source>
        <dbReference type="PROSITE-ProRule" id="PRU00176"/>
    </source>
</evidence>
<sequence>MSSTRLFVGNLPDTVTETDISTVFSNYGHIVNVDFKNKSDSSNNQKHFAFVTISASNYEIESCIKHFSTEDFHGQRLFVTRARESFLERLQRERQEAQNKEAEKNIIKQEHPKKNVVLKLSDKLNPRKRKLDTQYDSSNKVNKPFEEYKNKINTFHNINTKKEEEVSKVDKKKQEADKKRMESIKRKTREFKEKQKIIKTGLVGIDIVANKKVIFSDSDDDSKMIVNTSKSTITKEKNCKNLFDDNESGDEVNFEIKQQFEGKKGQKVLDLQSRYKSDKRFILDERFIEDGESEEEEYNEAHDNEDIDLGNADEKTKQLNILEDVLGVSIKPRTKKLEEKKYKSKLGMFRYDPLQPEHAKFLAPIEQTNQESTKKTKKKKSKENQEEQNMDTVTVENDKLKIEVSKEQFYKVSETLKESLDQPINFSLRSLFGNKEESERVEQETSYISIEKPKEPRIKNPLNPSDKNPFIYDSSDSEMEDEVHEVKKEEISTEATSAAPETKILWKENLFFSASDSRLLDGLAFFNNTDECVPHKERRELKAVMKKRIYNKDRKSQMFQKKIGGRKKSMKKTYKKKSNMKN</sequence>
<evidence type="ECO:0000313" key="7">
    <source>
        <dbReference type="Proteomes" id="UP001153714"/>
    </source>
</evidence>
<protein>
    <recommendedName>
        <fullName evidence="5">RRM domain-containing protein</fullName>
    </recommendedName>
</protein>
<dbReference type="InterPro" id="IPR035979">
    <property type="entry name" value="RBD_domain_sf"/>
</dbReference>
<dbReference type="PANTHER" id="PTHR48029:SF1">
    <property type="entry name" value="NUCLEOLAR PROTEIN 8"/>
    <property type="match status" value="1"/>
</dbReference>
<dbReference type="SUPFAM" id="SSF54928">
    <property type="entry name" value="RNA-binding domain, RBD"/>
    <property type="match status" value="1"/>
</dbReference>
<evidence type="ECO:0000259" key="5">
    <source>
        <dbReference type="PROSITE" id="PS50102"/>
    </source>
</evidence>
<keyword evidence="7" id="KW-1185">Reference proteome</keyword>
<dbReference type="InterPro" id="IPR000504">
    <property type="entry name" value="RRM_dom"/>
</dbReference>
<feature type="domain" description="RRM" evidence="5">
    <location>
        <begin position="4"/>
        <end position="84"/>
    </location>
</feature>
<keyword evidence="3" id="KW-0175">Coiled coil</keyword>
<reference evidence="6" key="1">
    <citation type="submission" date="2021-12" db="EMBL/GenBank/DDBJ databases">
        <authorList>
            <person name="King R."/>
        </authorList>
    </citation>
    <scope>NUCLEOTIDE SEQUENCE</scope>
</reference>
<dbReference type="PANTHER" id="PTHR48029">
    <property type="entry name" value="NUCLEOLAR PROTEIN 8"/>
    <property type="match status" value="1"/>
</dbReference>